<gene>
    <name evidence="2" type="ORF">PR048_005168</name>
</gene>
<sequence>MAKKKDGTKKRGLWKQDALFKAILAVKEKGLPIHDLCRRYGVPRRTHRLYLCDESNPTLLAEQEQELCSCIFRLCDVGCPLTSKVLQLMFRYCSDNGIPNKSPAVAKRKAQRLNPARAAKLNRIFLRRYITWMKMGADCNFISNLLCLLKRGPCVSV</sequence>
<accession>A0ABQ9I7F5</accession>
<evidence type="ECO:0008006" key="4">
    <source>
        <dbReference type="Google" id="ProtNLM"/>
    </source>
</evidence>
<reference evidence="2 3" key="1">
    <citation type="submission" date="2023-02" db="EMBL/GenBank/DDBJ databases">
        <title>LHISI_Scaffold_Assembly.</title>
        <authorList>
            <person name="Stuart O.P."/>
            <person name="Cleave R."/>
            <person name="Magrath M.J.L."/>
            <person name="Mikheyev A.S."/>
        </authorList>
    </citation>
    <scope>NUCLEOTIDE SEQUENCE [LARGE SCALE GENOMIC DNA]</scope>
    <source>
        <strain evidence="2">Daus_M_001</strain>
        <tissue evidence="2">Leg muscle</tissue>
    </source>
</reference>
<comment type="caution">
    <text evidence="2">The sequence shown here is derived from an EMBL/GenBank/DDBJ whole genome shotgun (WGS) entry which is preliminary data.</text>
</comment>
<comment type="subcellular location">
    <subcellularLocation>
        <location evidence="1">Nucleus</location>
    </subcellularLocation>
</comment>
<dbReference type="EMBL" id="JARBHB010000002">
    <property type="protein sequence ID" value="KAJ8892587.1"/>
    <property type="molecule type" value="Genomic_DNA"/>
</dbReference>
<proteinExistence type="predicted"/>
<dbReference type="InterPro" id="IPR009057">
    <property type="entry name" value="Homeodomain-like_sf"/>
</dbReference>
<evidence type="ECO:0000313" key="3">
    <source>
        <dbReference type="Proteomes" id="UP001159363"/>
    </source>
</evidence>
<evidence type="ECO:0000256" key="1">
    <source>
        <dbReference type="ARBA" id="ARBA00004123"/>
    </source>
</evidence>
<name>A0ABQ9I7F5_9NEOP</name>
<organism evidence="2 3">
    <name type="scientific">Dryococelus australis</name>
    <dbReference type="NCBI Taxonomy" id="614101"/>
    <lineage>
        <taxon>Eukaryota</taxon>
        <taxon>Metazoa</taxon>
        <taxon>Ecdysozoa</taxon>
        <taxon>Arthropoda</taxon>
        <taxon>Hexapoda</taxon>
        <taxon>Insecta</taxon>
        <taxon>Pterygota</taxon>
        <taxon>Neoptera</taxon>
        <taxon>Polyneoptera</taxon>
        <taxon>Phasmatodea</taxon>
        <taxon>Verophasmatodea</taxon>
        <taxon>Anareolatae</taxon>
        <taxon>Phasmatidae</taxon>
        <taxon>Eurycanthinae</taxon>
        <taxon>Dryococelus</taxon>
    </lineage>
</organism>
<keyword evidence="3" id="KW-1185">Reference proteome</keyword>
<dbReference type="Proteomes" id="UP001159363">
    <property type="component" value="Chromosome 2"/>
</dbReference>
<evidence type="ECO:0000313" key="2">
    <source>
        <dbReference type="EMBL" id="KAJ8892587.1"/>
    </source>
</evidence>
<protein>
    <recommendedName>
        <fullName evidence="4">HTH psq-type domain-containing protein</fullName>
    </recommendedName>
</protein>
<dbReference type="SUPFAM" id="SSF46689">
    <property type="entry name" value="Homeodomain-like"/>
    <property type="match status" value="1"/>
</dbReference>